<accession>A0ABV8CGH7</accession>
<evidence type="ECO:0008006" key="4">
    <source>
        <dbReference type="Google" id="ProtNLM"/>
    </source>
</evidence>
<evidence type="ECO:0000313" key="2">
    <source>
        <dbReference type="EMBL" id="MFC3909306.1"/>
    </source>
</evidence>
<sequence length="292" mass="32015">MFNKEIKAINEKIKDRLIELQAMLESVADKKIAAFSEEIKNHLADLQKSLEAIVNQGSDNLSQIVSKIKEQTDHITDNLRALQQDTVTSANDLINKTLDEVAKTRNDLHQMVYSALAESSRWQGMITAAQSQLALCSRAAKQEALFSCGSSFFSTVARRTMGYLGYGKKAQNLSEIAITLLICLYSCYKLSDNKNVNFMSFTIASRLLAGVLQPLLRQGMVMNKYPNYHLALYLASFNAALQSSNSGCLLFMGRIIGNYLGLNAGLEGGEALSNAILGKEPENTASTAKVSP</sequence>
<dbReference type="RefSeq" id="WP_382343404.1">
    <property type="nucleotide sequence ID" value="NZ_JBHSAB010000023.1"/>
</dbReference>
<protein>
    <recommendedName>
        <fullName evidence="4">Coiled-coil protein</fullName>
    </recommendedName>
</protein>
<organism evidence="2 3">
    <name type="scientific">Legionella dresdenensis</name>
    <dbReference type="NCBI Taxonomy" id="450200"/>
    <lineage>
        <taxon>Bacteria</taxon>
        <taxon>Pseudomonadati</taxon>
        <taxon>Pseudomonadota</taxon>
        <taxon>Gammaproteobacteria</taxon>
        <taxon>Legionellales</taxon>
        <taxon>Legionellaceae</taxon>
        <taxon>Legionella</taxon>
    </lineage>
</organism>
<evidence type="ECO:0000313" key="3">
    <source>
        <dbReference type="Proteomes" id="UP001595758"/>
    </source>
</evidence>
<name>A0ABV8CGH7_9GAMM</name>
<keyword evidence="1" id="KW-0175">Coiled coil</keyword>
<gene>
    <name evidence="2" type="ORF">ACFORL_09510</name>
</gene>
<dbReference type="Gene3D" id="1.20.120.20">
    <property type="entry name" value="Apolipoprotein"/>
    <property type="match status" value="1"/>
</dbReference>
<dbReference type="SUPFAM" id="SSF58113">
    <property type="entry name" value="Apolipoprotein A-I"/>
    <property type="match status" value="1"/>
</dbReference>
<proteinExistence type="predicted"/>
<keyword evidence="3" id="KW-1185">Reference proteome</keyword>
<reference evidence="3" key="1">
    <citation type="journal article" date="2019" name="Int. J. Syst. Evol. Microbiol.">
        <title>The Global Catalogue of Microorganisms (GCM) 10K type strain sequencing project: providing services to taxonomists for standard genome sequencing and annotation.</title>
        <authorList>
            <consortium name="The Broad Institute Genomics Platform"/>
            <consortium name="The Broad Institute Genome Sequencing Center for Infectious Disease"/>
            <person name="Wu L."/>
            <person name="Ma J."/>
        </authorList>
    </citation>
    <scope>NUCLEOTIDE SEQUENCE [LARGE SCALE GENOMIC DNA]</scope>
    <source>
        <strain evidence="3">CCUG 59858</strain>
    </source>
</reference>
<dbReference type="Proteomes" id="UP001595758">
    <property type="component" value="Unassembled WGS sequence"/>
</dbReference>
<feature type="coiled-coil region" evidence="1">
    <location>
        <begin position="3"/>
        <end position="56"/>
    </location>
</feature>
<evidence type="ECO:0000256" key="1">
    <source>
        <dbReference type="SAM" id="Coils"/>
    </source>
</evidence>
<comment type="caution">
    <text evidence="2">The sequence shown here is derived from an EMBL/GenBank/DDBJ whole genome shotgun (WGS) entry which is preliminary data.</text>
</comment>
<dbReference type="EMBL" id="JBHSAB010000023">
    <property type="protein sequence ID" value="MFC3909306.1"/>
    <property type="molecule type" value="Genomic_DNA"/>
</dbReference>